<name>A0A225WQE6_9STRA</name>
<proteinExistence type="predicted"/>
<dbReference type="EMBL" id="NBNE01000401">
    <property type="protein sequence ID" value="OWZ19782.1"/>
    <property type="molecule type" value="Genomic_DNA"/>
</dbReference>
<sequence length="84" mass="8927">MDVLSTITKRFVVMPVGGELSAFENSFYAIAGFPGTVGVIDGTLVRIDLMTLRGGIAGRIFLRSISIRSGSNNDQSLWNGSGAF</sequence>
<evidence type="ECO:0000313" key="1">
    <source>
        <dbReference type="EMBL" id="OWZ19782.1"/>
    </source>
</evidence>
<organism evidence="1 2">
    <name type="scientific">Phytophthora megakarya</name>
    <dbReference type="NCBI Taxonomy" id="4795"/>
    <lineage>
        <taxon>Eukaryota</taxon>
        <taxon>Sar</taxon>
        <taxon>Stramenopiles</taxon>
        <taxon>Oomycota</taxon>
        <taxon>Peronosporomycetes</taxon>
        <taxon>Peronosporales</taxon>
        <taxon>Peronosporaceae</taxon>
        <taxon>Phytophthora</taxon>
    </lineage>
</organism>
<evidence type="ECO:0000313" key="2">
    <source>
        <dbReference type="Proteomes" id="UP000198211"/>
    </source>
</evidence>
<dbReference type="OrthoDB" id="2430314at2759"/>
<accession>A0A225WQE6</accession>
<gene>
    <name evidence="1" type="ORF">PHMEG_0005923</name>
</gene>
<dbReference type="Proteomes" id="UP000198211">
    <property type="component" value="Unassembled WGS sequence"/>
</dbReference>
<dbReference type="AlphaFoldDB" id="A0A225WQE6"/>
<keyword evidence="2" id="KW-1185">Reference proteome</keyword>
<reference evidence="2" key="1">
    <citation type="submission" date="2017-03" db="EMBL/GenBank/DDBJ databases">
        <title>Phytopthora megakarya and P. palmivora, two closely related causual agents of cacao black pod achieved similar genome size and gene model numbers by different mechanisms.</title>
        <authorList>
            <person name="Ali S."/>
            <person name="Shao J."/>
            <person name="Larry D.J."/>
            <person name="Kronmiller B."/>
            <person name="Shen D."/>
            <person name="Strem M.D."/>
            <person name="Melnick R.L."/>
            <person name="Guiltinan M.J."/>
            <person name="Tyler B.M."/>
            <person name="Meinhardt L.W."/>
            <person name="Bailey B.A."/>
        </authorList>
    </citation>
    <scope>NUCLEOTIDE SEQUENCE [LARGE SCALE GENOMIC DNA]</scope>
    <source>
        <strain evidence="2">zdho120</strain>
    </source>
</reference>
<comment type="caution">
    <text evidence="1">The sequence shown here is derived from an EMBL/GenBank/DDBJ whole genome shotgun (WGS) entry which is preliminary data.</text>
</comment>
<protein>
    <submittedName>
        <fullName evidence="1">Uncharacterized protein</fullName>
    </submittedName>
</protein>